<feature type="transmembrane region" description="Helical" evidence="1">
    <location>
        <begin position="591"/>
        <end position="611"/>
    </location>
</feature>
<keyword evidence="1" id="KW-0472">Membrane</keyword>
<keyword evidence="4" id="KW-0808">Transferase</keyword>
<gene>
    <name evidence="4" type="ORF">HNR19_000388</name>
</gene>
<accession>A0A853BUZ5</accession>
<dbReference type="Proteomes" id="UP000530424">
    <property type="component" value="Unassembled WGS sequence"/>
</dbReference>
<name>A0A853BUZ5_9ACTN</name>
<dbReference type="GO" id="GO:0016878">
    <property type="term" value="F:acid-thiol ligase activity"/>
    <property type="evidence" value="ECO:0007669"/>
    <property type="project" value="UniProtKB-ARBA"/>
</dbReference>
<feature type="transmembrane region" description="Helical" evidence="1">
    <location>
        <begin position="687"/>
        <end position="706"/>
    </location>
</feature>
<dbReference type="AlphaFoldDB" id="A0A853BUZ5"/>
<dbReference type="Gene3D" id="3.30.300.30">
    <property type="match status" value="1"/>
</dbReference>
<keyword evidence="4" id="KW-0436">Ligase</keyword>
<feature type="transmembrane region" description="Helical" evidence="1">
    <location>
        <begin position="735"/>
        <end position="751"/>
    </location>
</feature>
<keyword evidence="5" id="KW-1185">Reference proteome</keyword>
<dbReference type="EMBL" id="JACCFP010000001">
    <property type="protein sequence ID" value="NYI99689.1"/>
    <property type="molecule type" value="Genomic_DNA"/>
</dbReference>
<reference evidence="4 5" key="1">
    <citation type="submission" date="2020-07" db="EMBL/GenBank/DDBJ databases">
        <title>Sequencing the genomes of 1000 actinobacteria strains.</title>
        <authorList>
            <person name="Klenk H.-P."/>
        </authorList>
    </citation>
    <scope>NUCLEOTIDE SEQUENCE [LARGE SCALE GENOMIC DNA]</scope>
    <source>
        <strain evidence="4 5">DSM 103833</strain>
    </source>
</reference>
<keyword evidence="4" id="KW-0012">Acyltransferase</keyword>
<feature type="transmembrane region" description="Helical" evidence="1">
    <location>
        <begin position="758"/>
        <end position="779"/>
    </location>
</feature>
<dbReference type="InterPro" id="IPR009081">
    <property type="entry name" value="PP-bd_ACP"/>
</dbReference>
<feature type="domain" description="Carrier" evidence="3">
    <location>
        <begin position="457"/>
        <end position="498"/>
    </location>
</feature>
<dbReference type="SUPFAM" id="SSF56801">
    <property type="entry name" value="Acetyl-CoA synthetase-like"/>
    <property type="match status" value="1"/>
</dbReference>
<evidence type="ECO:0000313" key="5">
    <source>
        <dbReference type="Proteomes" id="UP000530424"/>
    </source>
</evidence>
<dbReference type="InterPro" id="IPR050237">
    <property type="entry name" value="ATP-dep_AMP-bd_enzyme"/>
</dbReference>
<dbReference type="Gene3D" id="1.10.1200.10">
    <property type="entry name" value="ACP-like"/>
    <property type="match status" value="1"/>
</dbReference>
<evidence type="ECO:0000259" key="3">
    <source>
        <dbReference type="Pfam" id="PF00550"/>
    </source>
</evidence>
<dbReference type="SUPFAM" id="SSF47336">
    <property type="entry name" value="ACP-like"/>
    <property type="match status" value="1"/>
</dbReference>
<proteinExistence type="predicted"/>
<feature type="transmembrane region" description="Helical" evidence="1">
    <location>
        <begin position="549"/>
        <end position="571"/>
    </location>
</feature>
<dbReference type="InterPro" id="IPR036736">
    <property type="entry name" value="ACP-like_sf"/>
</dbReference>
<protein>
    <submittedName>
        <fullName evidence="4">Acyl-coenzyme A synthetase/AMP-(Fatty) acid ligase/surface polysaccharide O-acyltransferase-like enzyme</fullName>
    </submittedName>
</protein>
<keyword evidence="1" id="KW-0812">Transmembrane</keyword>
<evidence type="ECO:0000256" key="1">
    <source>
        <dbReference type="SAM" id="Phobius"/>
    </source>
</evidence>
<feature type="domain" description="AMP-dependent synthetase/ligase" evidence="2">
    <location>
        <begin position="105"/>
        <end position="314"/>
    </location>
</feature>
<evidence type="ECO:0000313" key="4">
    <source>
        <dbReference type="EMBL" id="NYI99689.1"/>
    </source>
</evidence>
<dbReference type="GO" id="GO:0016746">
    <property type="term" value="F:acyltransferase activity"/>
    <property type="evidence" value="ECO:0007669"/>
    <property type="project" value="UniProtKB-KW"/>
</dbReference>
<keyword evidence="1" id="KW-1133">Transmembrane helix</keyword>
<dbReference type="InterPro" id="IPR000873">
    <property type="entry name" value="AMP-dep_synth/lig_dom"/>
</dbReference>
<comment type="caution">
    <text evidence="4">The sequence shown here is derived from an EMBL/GenBank/DDBJ whole genome shotgun (WGS) entry which is preliminary data.</text>
</comment>
<dbReference type="RefSeq" id="WP_179666307.1">
    <property type="nucleotide sequence ID" value="NZ_JACCFP010000001.1"/>
</dbReference>
<dbReference type="InterPro" id="IPR042099">
    <property type="entry name" value="ANL_N_sf"/>
</dbReference>
<dbReference type="Gene3D" id="3.40.50.12780">
    <property type="entry name" value="N-terminal domain of ligase-like"/>
    <property type="match status" value="1"/>
</dbReference>
<dbReference type="Pfam" id="PF00501">
    <property type="entry name" value="AMP-binding"/>
    <property type="match status" value="1"/>
</dbReference>
<evidence type="ECO:0000259" key="2">
    <source>
        <dbReference type="Pfam" id="PF00501"/>
    </source>
</evidence>
<organism evidence="4 5">
    <name type="scientific">Nocardioides thalensis</name>
    <dbReference type="NCBI Taxonomy" id="1914755"/>
    <lineage>
        <taxon>Bacteria</taxon>
        <taxon>Bacillati</taxon>
        <taxon>Actinomycetota</taxon>
        <taxon>Actinomycetes</taxon>
        <taxon>Propionibacteriales</taxon>
        <taxon>Nocardioidaceae</taxon>
        <taxon>Nocardioides</taxon>
    </lineage>
</organism>
<dbReference type="InterPro" id="IPR045851">
    <property type="entry name" value="AMP-bd_C_sf"/>
</dbReference>
<sequence>MTAQPGESAPPPTQRTALGFAADLDRHGDSPALVTAGGVLSYADLADRVAAHRVALGTEQRLVTLRPQPSVGFVVDYLAALAGGHAVLLTNDETVADAYASESPALHPDLRLLLSTSGSTGSPKLVRLSATNLQSNAEAIAAYLRLTSADVGLTTLPLDYCYGLSVLHSHLAVGASVVLTDRSVTDPALWSTAREHGVTSFAGVPYTFDLLDAAGWPELPSLRLVTQAGGRMAPDRVREVAARGRRDGFELFVMYGQTEATARMAYLPPQLAEEQAGAIGVPIPGGHLRVDPVEGAEPGVGELVYTGPNVMMGYAHSVADLARGPELVELRTGDLARVNDAGLFEIAGRKSRFAKIFGQRIDLDRVEALLALDHLTVACAGAEELEQLVVAVCGPAAPDLIADRVHAACGLPPRAVRVVPVDDLPRLPNGKVDQRAVASLAATAPPGSVAAATPLDSLVALYRDVLGNDLVAPHESFVTLGGDSLSYVELSLELESRLRSVPDDWPTRTIGELALLATDRRHRFWAKVETGIWLRAVAIVLIVGTHTNLFHIAGGAHVLLAVVGANFARFLLGGDDTAARRRRVLRGAARIAVPAAAWTLAVWVTVGDYGWRNVLLVNQILGGSRWAEPAWHFWFIEVVLHLLLVFGLLLSVPRVLALDRRHPFWFPFALLVASLVPRYVAELAARDLIHTSSFVAWLFLAGWVSVRTTTTAQRWLLSAAVLAALPGFFGSEARTVAVAVGLLLVVWVRSVPWPRAAVAPLGVLASSTLAIYLTHWQVYPYLEHRWPLGGLLASLALGVAVWWLAGLVSFAARREWQRLRVPHLRTIRQKEA</sequence>
<feature type="transmembrane region" description="Helical" evidence="1">
    <location>
        <begin position="631"/>
        <end position="652"/>
    </location>
</feature>
<feature type="transmembrane region" description="Helical" evidence="1">
    <location>
        <begin position="791"/>
        <end position="812"/>
    </location>
</feature>
<dbReference type="PANTHER" id="PTHR43767">
    <property type="entry name" value="LONG-CHAIN-FATTY-ACID--COA LIGASE"/>
    <property type="match status" value="1"/>
</dbReference>
<dbReference type="Pfam" id="PF00550">
    <property type="entry name" value="PP-binding"/>
    <property type="match status" value="1"/>
</dbReference>
<dbReference type="PANTHER" id="PTHR43767:SF1">
    <property type="entry name" value="NONRIBOSOMAL PEPTIDE SYNTHASE PES1 (EUROFUNG)-RELATED"/>
    <property type="match status" value="1"/>
</dbReference>